<organism evidence="3 4">
    <name type="scientific">Virgisporangium ochraceum</name>
    <dbReference type="NCBI Taxonomy" id="65505"/>
    <lineage>
        <taxon>Bacteria</taxon>
        <taxon>Bacillati</taxon>
        <taxon>Actinomycetota</taxon>
        <taxon>Actinomycetes</taxon>
        <taxon>Micromonosporales</taxon>
        <taxon>Micromonosporaceae</taxon>
        <taxon>Virgisporangium</taxon>
    </lineage>
</organism>
<proteinExistence type="predicted"/>
<protein>
    <submittedName>
        <fullName evidence="3">MFS transporter</fullName>
    </submittedName>
</protein>
<reference evidence="3" key="1">
    <citation type="submission" date="2021-01" db="EMBL/GenBank/DDBJ databases">
        <title>Whole genome shotgun sequence of Virgisporangium ochraceum NBRC 16418.</title>
        <authorList>
            <person name="Komaki H."/>
            <person name="Tamura T."/>
        </authorList>
    </citation>
    <scope>NUCLEOTIDE SEQUENCE</scope>
    <source>
        <strain evidence="3">NBRC 16418</strain>
    </source>
</reference>
<accession>A0A8J3ZRT9</accession>
<feature type="transmembrane region" description="Helical" evidence="2">
    <location>
        <begin position="59"/>
        <end position="89"/>
    </location>
</feature>
<keyword evidence="4" id="KW-1185">Reference proteome</keyword>
<evidence type="ECO:0000313" key="4">
    <source>
        <dbReference type="Proteomes" id="UP000635606"/>
    </source>
</evidence>
<keyword evidence="2" id="KW-1133">Transmembrane helix</keyword>
<feature type="region of interest" description="Disordered" evidence="1">
    <location>
        <begin position="288"/>
        <end position="307"/>
    </location>
</feature>
<comment type="caution">
    <text evidence="3">The sequence shown here is derived from an EMBL/GenBank/DDBJ whole genome shotgun (WGS) entry which is preliminary data.</text>
</comment>
<feature type="transmembrane region" description="Helical" evidence="2">
    <location>
        <begin position="121"/>
        <end position="139"/>
    </location>
</feature>
<keyword evidence="2" id="KW-0812">Transmembrane</keyword>
<evidence type="ECO:0000256" key="1">
    <source>
        <dbReference type="SAM" id="MobiDB-lite"/>
    </source>
</evidence>
<evidence type="ECO:0000313" key="3">
    <source>
        <dbReference type="EMBL" id="GIJ68759.1"/>
    </source>
</evidence>
<feature type="transmembrane region" description="Helical" evidence="2">
    <location>
        <begin position="146"/>
        <end position="175"/>
    </location>
</feature>
<dbReference type="EMBL" id="BOPH01000048">
    <property type="protein sequence ID" value="GIJ68759.1"/>
    <property type="molecule type" value="Genomic_DNA"/>
</dbReference>
<keyword evidence="2" id="KW-0472">Membrane</keyword>
<dbReference type="AlphaFoldDB" id="A0A8J3ZRT9"/>
<dbReference type="RefSeq" id="WP_203928702.1">
    <property type="nucleotide sequence ID" value="NZ_BOPH01000048.1"/>
</dbReference>
<name>A0A8J3ZRT9_9ACTN</name>
<feature type="transmembrane region" description="Helical" evidence="2">
    <location>
        <begin position="239"/>
        <end position="256"/>
    </location>
</feature>
<gene>
    <name evidence="3" type="ORF">Voc01_036760</name>
</gene>
<evidence type="ECO:0000256" key="2">
    <source>
        <dbReference type="SAM" id="Phobius"/>
    </source>
</evidence>
<sequence length="538" mass="56290">MRADYRAVAVAVVLAVLYLVLPPMGTDLSAQVARADFVSDAGFAPVDLRWYGGTVQYGYSLVAPAVMALLGVRLTGALALVVSVLAWAALLRRTGALRPVLGTVLGGLCFAGNLVSGRTTFALGVAFGLLGLLATTASWPPVWRRVAAGVAVVLAATTSPVAGLFAGLAGVALAVPLWRDAARRWDGVTVAAAAAVGLAPTTLLSDVDGWMNISPWDTTRACVTGLLVAALVPHRPVRVGGLLAAAGVLAAFLVHTPVGLNATRLATMFAVPVLAAYVPLRPPWASREATLRTGPPRRPAGRAGPARRVAGRVAGRAAGLAGLAAVAVWQPPLIVADLRDAGNSTADAAYFAPLLAELRSRAPVGRVEIPPTRDYWEAAHAAREVHLARGWLRQADHERNPLFFDGTLDASTYAAWLRDQGVSYVALPTMDAGEFSWVGRREAALVRGGLPYLTEVWRGADWTLYEVDGRPSIVDGGTLVSAGPDAVTVDAPAGSTVVKVRYSGWLRVHGPGNVRLEPAPGGWTRVVATVPGRYRIDS</sequence>
<dbReference type="Proteomes" id="UP000635606">
    <property type="component" value="Unassembled WGS sequence"/>
</dbReference>